<evidence type="ECO:0000313" key="3">
    <source>
        <dbReference type="EMBL" id="KAK3106981.1"/>
    </source>
</evidence>
<evidence type="ECO:0000313" key="4">
    <source>
        <dbReference type="Proteomes" id="UP001186944"/>
    </source>
</evidence>
<evidence type="ECO:0000256" key="1">
    <source>
        <dbReference type="SAM" id="Coils"/>
    </source>
</evidence>
<dbReference type="InterPro" id="IPR040210">
    <property type="entry name" value="Cep85/Cep85L"/>
</dbReference>
<feature type="region of interest" description="Disordered" evidence="2">
    <location>
        <begin position="191"/>
        <end position="212"/>
    </location>
</feature>
<dbReference type="PANTHER" id="PTHR31075">
    <property type="entry name" value="CENTROSOMAL PROTEIN OF 85 KDA"/>
    <property type="match status" value="1"/>
</dbReference>
<dbReference type="Proteomes" id="UP001186944">
    <property type="component" value="Unassembled WGS sequence"/>
</dbReference>
<dbReference type="EMBL" id="VSWD01000002">
    <property type="protein sequence ID" value="KAK3106981.1"/>
    <property type="molecule type" value="Genomic_DNA"/>
</dbReference>
<feature type="region of interest" description="Disordered" evidence="2">
    <location>
        <begin position="37"/>
        <end position="79"/>
    </location>
</feature>
<evidence type="ECO:0000256" key="2">
    <source>
        <dbReference type="SAM" id="MobiDB-lite"/>
    </source>
</evidence>
<dbReference type="AlphaFoldDB" id="A0AA89C325"/>
<feature type="compositionally biased region" description="Polar residues" evidence="2">
    <location>
        <begin position="203"/>
        <end position="212"/>
    </location>
</feature>
<keyword evidence="4" id="KW-1185">Reference proteome</keyword>
<dbReference type="PANTHER" id="PTHR31075:SF4">
    <property type="entry name" value="CENTROSOMAL PROTEIN OF 85 KDA"/>
    <property type="match status" value="1"/>
</dbReference>
<accession>A0AA89C325</accession>
<keyword evidence="1" id="KW-0175">Coiled coil</keyword>
<proteinExistence type="predicted"/>
<comment type="caution">
    <text evidence="3">The sequence shown here is derived from an EMBL/GenBank/DDBJ whole genome shotgun (WGS) entry which is preliminary data.</text>
</comment>
<organism evidence="3 4">
    <name type="scientific">Pinctada imbricata</name>
    <name type="common">Atlantic pearl-oyster</name>
    <name type="synonym">Pinctada martensii</name>
    <dbReference type="NCBI Taxonomy" id="66713"/>
    <lineage>
        <taxon>Eukaryota</taxon>
        <taxon>Metazoa</taxon>
        <taxon>Spiralia</taxon>
        <taxon>Lophotrochozoa</taxon>
        <taxon>Mollusca</taxon>
        <taxon>Bivalvia</taxon>
        <taxon>Autobranchia</taxon>
        <taxon>Pteriomorphia</taxon>
        <taxon>Pterioida</taxon>
        <taxon>Pterioidea</taxon>
        <taxon>Pteriidae</taxon>
        <taxon>Pinctada</taxon>
    </lineage>
</organism>
<reference evidence="3" key="1">
    <citation type="submission" date="2019-08" db="EMBL/GenBank/DDBJ databases">
        <title>The improved chromosome-level genome for the pearl oyster Pinctada fucata martensii using PacBio sequencing and Hi-C.</title>
        <authorList>
            <person name="Zheng Z."/>
        </authorList>
    </citation>
    <scope>NUCLEOTIDE SEQUENCE</scope>
    <source>
        <strain evidence="3">ZZ-2019</strain>
        <tissue evidence="3">Adductor muscle</tissue>
    </source>
</reference>
<sequence>MQAEGACSSWAPGLTPMSGVRFFSCGGDYQKMLQNNPALSSGWGSRESNRYDTVGSYSRSKSPLSNTSRPMLGSGLPYPDTRSTYQAYRPSKYSLTTTPYDQTYLNRDFNELSVDDSHTNNDQNVDRADNSVRNVFDYDKYTKNGDIYGRGGKYGSYLGQRSSSDKIAGNYDGIASSDNLWASPPKRASPLDLPSSVFKPHSRSQSELNDPYTKNFSADKVVKPQISGTNAFEDKYFSDNDIVTRGHKSRTSSNVYGGSSGMRQWQREQYPTLSQDKYSKVVNGGYSSTFKSSGDPDEQRWGTLSHSADDAIREKDQIIDKLKMKVMQLEEDNKKFEVKLKHAVMNGEGDGETYKQVQELEYKNAELKSELADLRSKKQSEMENLEIKLGATEEEVNQLRSALRKMAPGSDEIQSQFYQLEQEREEWKQKFVEMREDNTQMKGKLDELQNYLSDLPTLEETVNNNKQISFIVLRWSQRLK</sequence>
<feature type="coiled-coil region" evidence="1">
    <location>
        <begin position="312"/>
        <end position="437"/>
    </location>
</feature>
<gene>
    <name evidence="3" type="ORF">FSP39_004402</name>
</gene>
<feature type="compositionally biased region" description="Polar residues" evidence="2">
    <location>
        <begin position="55"/>
        <end position="69"/>
    </location>
</feature>
<protein>
    <submittedName>
        <fullName evidence="3">Uncharacterized protein</fullName>
    </submittedName>
</protein>
<dbReference type="GO" id="GO:0005813">
    <property type="term" value="C:centrosome"/>
    <property type="evidence" value="ECO:0007669"/>
    <property type="project" value="TreeGrafter"/>
</dbReference>
<name>A0AA89C325_PINIB</name>